<dbReference type="RefSeq" id="WP_079682242.1">
    <property type="nucleotide sequence ID" value="NZ_FUYQ01000002.1"/>
</dbReference>
<dbReference type="GO" id="GO:0016209">
    <property type="term" value="F:antioxidant activity"/>
    <property type="evidence" value="ECO:0007669"/>
    <property type="project" value="InterPro"/>
</dbReference>
<evidence type="ECO:0000313" key="7">
    <source>
        <dbReference type="Proteomes" id="UP000190852"/>
    </source>
</evidence>
<accession>A0A1T5A811</accession>
<dbReference type="InterPro" id="IPR013766">
    <property type="entry name" value="Thioredoxin_domain"/>
</dbReference>
<evidence type="ECO:0000259" key="5">
    <source>
        <dbReference type="PROSITE" id="PS51352"/>
    </source>
</evidence>
<sequence>MINRIVVVLFALLGMVSCGKKSVFQLEGNLSNLKNQTIYAVFEGSDKKLTDTITCQKNGRFEIKQKQADYLSVTLYFENKSVWLTVYPEAGEKVILTGDINVPELIEIKGGETNEKLSAFYKRHSTLLKERVQLIEKLHTPSDSLLTDESTTTTKLINIDHQLQEKAESFIRKNPAEKASIVLMYRFFRDSDDTRLLEEFIPLLDSSLKDFFLFKELESFVARAKRTAIGAEAPGFDLINIYNQPVSLDSFSNKYLLLSFTAPWCEMCQADNLYLDEIKREFPAEKVDMLLISLDTDQAAVKKVLETDTIKWNLVTDSAGQGTSMLELYNVNALPRCFLIDNEGKIILKTDNGLEVKKVLEQILKK</sequence>
<dbReference type="GO" id="GO:0017004">
    <property type="term" value="P:cytochrome complex assembly"/>
    <property type="evidence" value="ECO:0007669"/>
    <property type="project" value="UniProtKB-KW"/>
</dbReference>
<proteinExistence type="predicted"/>
<keyword evidence="3" id="KW-1015">Disulfide bond</keyword>
<dbReference type="GO" id="GO:0016491">
    <property type="term" value="F:oxidoreductase activity"/>
    <property type="evidence" value="ECO:0007669"/>
    <property type="project" value="InterPro"/>
</dbReference>
<dbReference type="InterPro" id="IPR000866">
    <property type="entry name" value="AhpC/TSA"/>
</dbReference>
<evidence type="ECO:0000256" key="1">
    <source>
        <dbReference type="ARBA" id="ARBA00004196"/>
    </source>
</evidence>
<evidence type="ECO:0000256" key="2">
    <source>
        <dbReference type="ARBA" id="ARBA00022748"/>
    </source>
</evidence>
<dbReference type="EMBL" id="FUYQ01000002">
    <property type="protein sequence ID" value="SKB30999.1"/>
    <property type="molecule type" value="Genomic_DNA"/>
</dbReference>
<dbReference type="InterPro" id="IPR036249">
    <property type="entry name" value="Thioredoxin-like_sf"/>
</dbReference>
<keyword evidence="2" id="KW-0201">Cytochrome c-type biogenesis</keyword>
<gene>
    <name evidence="6" type="ORF">SAMN05660349_00525</name>
</gene>
<comment type="subcellular location">
    <subcellularLocation>
        <location evidence="1">Cell envelope</location>
    </subcellularLocation>
</comment>
<evidence type="ECO:0000256" key="3">
    <source>
        <dbReference type="ARBA" id="ARBA00023157"/>
    </source>
</evidence>
<dbReference type="SUPFAM" id="SSF52833">
    <property type="entry name" value="Thioredoxin-like"/>
    <property type="match status" value="1"/>
</dbReference>
<protein>
    <submittedName>
        <fullName evidence="6">Peroxiredoxin</fullName>
    </submittedName>
</protein>
<keyword evidence="7" id="KW-1185">Reference proteome</keyword>
<dbReference type="PANTHER" id="PTHR42852">
    <property type="entry name" value="THIOL:DISULFIDE INTERCHANGE PROTEIN DSBE"/>
    <property type="match status" value="1"/>
</dbReference>
<dbReference type="PROSITE" id="PS51352">
    <property type="entry name" value="THIOREDOXIN_2"/>
    <property type="match status" value="1"/>
</dbReference>
<dbReference type="CDD" id="cd02966">
    <property type="entry name" value="TlpA_like_family"/>
    <property type="match status" value="1"/>
</dbReference>
<feature type="domain" description="Thioredoxin" evidence="5">
    <location>
        <begin position="227"/>
        <end position="366"/>
    </location>
</feature>
<dbReference type="Gene3D" id="3.40.30.10">
    <property type="entry name" value="Glutaredoxin"/>
    <property type="match status" value="1"/>
</dbReference>
<organism evidence="6 7">
    <name type="scientific">Parabacteroides chartae</name>
    <dbReference type="NCBI Taxonomy" id="1037355"/>
    <lineage>
        <taxon>Bacteria</taxon>
        <taxon>Pseudomonadati</taxon>
        <taxon>Bacteroidota</taxon>
        <taxon>Bacteroidia</taxon>
        <taxon>Bacteroidales</taxon>
        <taxon>Tannerellaceae</taxon>
        <taxon>Parabacteroides</taxon>
    </lineage>
</organism>
<dbReference type="Pfam" id="PF14289">
    <property type="entry name" value="DUF4369"/>
    <property type="match status" value="1"/>
</dbReference>
<reference evidence="7" key="1">
    <citation type="submission" date="2017-02" db="EMBL/GenBank/DDBJ databases">
        <authorList>
            <person name="Varghese N."/>
            <person name="Submissions S."/>
        </authorList>
    </citation>
    <scope>NUCLEOTIDE SEQUENCE [LARGE SCALE GENOMIC DNA]</scope>
    <source>
        <strain evidence="7">DSM 24967</strain>
    </source>
</reference>
<dbReference type="AlphaFoldDB" id="A0A1T5A811"/>
<dbReference type="GO" id="GO:0030313">
    <property type="term" value="C:cell envelope"/>
    <property type="evidence" value="ECO:0007669"/>
    <property type="project" value="UniProtKB-SubCell"/>
</dbReference>
<dbReference type="PROSITE" id="PS51257">
    <property type="entry name" value="PROKAR_LIPOPROTEIN"/>
    <property type="match status" value="1"/>
</dbReference>
<dbReference type="Pfam" id="PF00578">
    <property type="entry name" value="AhpC-TSA"/>
    <property type="match status" value="1"/>
</dbReference>
<dbReference type="InterPro" id="IPR050553">
    <property type="entry name" value="Thioredoxin_ResA/DsbE_sf"/>
</dbReference>
<dbReference type="Proteomes" id="UP000190852">
    <property type="component" value="Unassembled WGS sequence"/>
</dbReference>
<evidence type="ECO:0000256" key="4">
    <source>
        <dbReference type="ARBA" id="ARBA00023284"/>
    </source>
</evidence>
<dbReference type="PANTHER" id="PTHR42852:SF6">
    <property type="entry name" value="THIOL:DISULFIDE INTERCHANGE PROTEIN DSBE"/>
    <property type="match status" value="1"/>
</dbReference>
<evidence type="ECO:0000313" key="6">
    <source>
        <dbReference type="EMBL" id="SKB30999.1"/>
    </source>
</evidence>
<dbReference type="InterPro" id="IPR025380">
    <property type="entry name" value="DUF4369"/>
</dbReference>
<name>A0A1T5A811_9BACT</name>
<keyword evidence="4" id="KW-0676">Redox-active center</keyword>